<dbReference type="GO" id="GO:0071949">
    <property type="term" value="F:FAD binding"/>
    <property type="evidence" value="ECO:0007669"/>
    <property type="project" value="InterPro"/>
</dbReference>
<organism evidence="10 11">
    <name type="scientific">Zopfia rhizophila CBS 207.26</name>
    <dbReference type="NCBI Taxonomy" id="1314779"/>
    <lineage>
        <taxon>Eukaryota</taxon>
        <taxon>Fungi</taxon>
        <taxon>Dikarya</taxon>
        <taxon>Ascomycota</taxon>
        <taxon>Pezizomycotina</taxon>
        <taxon>Dothideomycetes</taxon>
        <taxon>Dothideomycetes incertae sedis</taxon>
        <taxon>Zopfiaceae</taxon>
        <taxon>Zopfia</taxon>
    </lineage>
</organism>
<proteinExistence type="inferred from homology"/>
<keyword evidence="11" id="KW-1185">Reference proteome</keyword>
<dbReference type="GO" id="GO:1903457">
    <property type="term" value="P:lactate catabolic process"/>
    <property type="evidence" value="ECO:0007669"/>
    <property type="project" value="TreeGrafter"/>
</dbReference>
<dbReference type="Gene3D" id="3.30.465.10">
    <property type="match status" value="1"/>
</dbReference>
<feature type="compositionally biased region" description="Basic and acidic residues" evidence="8">
    <location>
        <begin position="800"/>
        <end position="819"/>
    </location>
</feature>
<feature type="compositionally biased region" description="Polar residues" evidence="8">
    <location>
        <begin position="561"/>
        <end position="575"/>
    </location>
</feature>
<dbReference type="InterPro" id="IPR016166">
    <property type="entry name" value="FAD-bd_PCMH"/>
</dbReference>
<comment type="cofactor">
    <cofactor evidence="1">
        <name>FAD</name>
        <dbReference type="ChEBI" id="CHEBI:57692"/>
    </cofactor>
</comment>
<feature type="compositionally biased region" description="Pro residues" evidence="8">
    <location>
        <begin position="418"/>
        <end position="429"/>
    </location>
</feature>
<dbReference type="Pfam" id="PF01565">
    <property type="entry name" value="FAD_binding_4"/>
    <property type="match status" value="1"/>
</dbReference>
<dbReference type="InterPro" id="IPR006094">
    <property type="entry name" value="Oxid_FAD_bind_N"/>
</dbReference>
<name>A0A6A6EUE2_9PEZI</name>
<dbReference type="PROSITE" id="PS51387">
    <property type="entry name" value="FAD_PCMH"/>
    <property type="match status" value="1"/>
</dbReference>
<evidence type="ECO:0000313" key="10">
    <source>
        <dbReference type="EMBL" id="KAF2193720.1"/>
    </source>
</evidence>
<feature type="domain" description="FAD-binding PCMH-type" evidence="9">
    <location>
        <begin position="1261"/>
        <end position="1438"/>
    </location>
</feature>
<dbReference type="InterPro" id="IPR004113">
    <property type="entry name" value="FAD-bd_oxidored_4_C"/>
</dbReference>
<dbReference type="PANTHER" id="PTHR11748:SF116">
    <property type="entry name" value="D-LACTATE DEHYDROGENASE (CYTOCHROME) (AFU_ORTHOLOGUE AFUA_7G02560)"/>
    <property type="match status" value="1"/>
</dbReference>
<feature type="compositionally biased region" description="Pro residues" evidence="8">
    <location>
        <begin position="1233"/>
        <end position="1242"/>
    </location>
</feature>
<keyword evidence="3" id="KW-0285">Flavoprotein</keyword>
<feature type="region of interest" description="Disordered" evidence="8">
    <location>
        <begin position="501"/>
        <end position="534"/>
    </location>
</feature>
<evidence type="ECO:0000256" key="3">
    <source>
        <dbReference type="ARBA" id="ARBA00022630"/>
    </source>
</evidence>
<feature type="compositionally biased region" description="Low complexity" evidence="8">
    <location>
        <begin position="13"/>
        <end position="29"/>
    </location>
</feature>
<dbReference type="FunFam" id="1.10.45.10:FF:000001">
    <property type="entry name" value="D-lactate dehydrogenase mitochondrial"/>
    <property type="match status" value="1"/>
</dbReference>
<dbReference type="Pfam" id="PF02913">
    <property type="entry name" value="FAD-oxidase_C"/>
    <property type="match status" value="1"/>
</dbReference>
<feature type="region of interest" description="Disordered" evidence="8">
    <location>
        <begin position="600"/>
        <end position="1106"/>
    </location>
</feature>
<evidence type="ECO:0000313" key="11">
    <source>
        <dbReference type="Proteomes" id="UP000800200"/>
    </source>
</evidence>
<feature type="compositionally biased region" description="Polar residues" evidence="8">
    <location>
        <begin position="946"/>
        <end position="958"/>
    </location>
</feature>
<evidence type="ECO:0000256" key="1">
    <source>
        <dbReference type="ARBA" id="ARBA00001974"/>
    </source>
</evidence>
<dbReference type="OrthoDB" id="5382203at2759"/>
<comment type="similarity">
    <text evidence="2">Belongs to the FAD-binding oxidoreductase/transferase type 4 family.</text>
</comment>
<feature type="compositionally biased region" description="Low complexity" evidence="8">
    <location>
        <begin position="923"/>
        <end position="939"/>
    </location>
</feature>
<comment type="catalytic activity">
    <reaction evidence="7">
        <text>(R)-lactate + 2 Fe(III)-[cytochrome c] = 2 Fe(II)-[cytochrome c] + pyruvate + 2 H(+)</text>
        <dbReference type="Rhea" id="RHEA:13521"/>
        <dbReference type="Rhea" id="RHEA-COMP:10350"/>
        <dbReference type="Rhea" id="RHEA-COMP:14399"/>
        <dbReference type="ChEBI" id="CHEBI:15361"/>
        <dbReference type="ChEBI" id="CHEBI:15378"/>
        <dbReference type="ChEBI" id="CHEBI:16004"/>
        <dbReference type="ChEBI" id="CHEBI:29033"/>
        <dbReference type="ChEBI" id="CHEBI:29034"/>
        <dbReference type="EC" id="1.1.2.4"/>
    </reaction>
</comment>
<dbReference type="FunFam" id="3.30.70.2740:FF:000001">
    <property type="entry name" value="D-lactate dehydrogenase mitochondrial"/>
    <property type="match status" value="1"/>
</dbReference>
<dbReference type="Gene3D" id="1.10.45.10">
    <property type="entry name" value="Vanillyl-alcohol Oxidase, Chain A, domain 4"/>
    <property type="match status" value="1"/>
</dbReference>
<feature type="compositionally biased region" description="Polar residues" evidence="8">
    <location>
        <begin position="1066"/>
        <end position="1086"/>
    </location>
</feature>
<dbReference type="InterPro" id="IPR016169">
    <property type="entry name" value="FAD-bd_PCMH_sub2"/>
</dbReference>
<evidence type="ECO:0000256" key="7">
    <source>
        <dbReference type="ARBA" id="ARBA00051436"/>
    </source>
</evidence>
<feature type="compositionally biased region" description="Basic and acidic residues" evidence="8">
    <location>
        <begin position="688"/>
        <end position="708"/>
    </location>
</feature>
<dbReference type="EMBL" id="ML994613">
    <property type="protein sequence ID" value="KAF2193720.1"/>
    <property type="molecule type" value="Genomic_DNA"/>
</dbReference>
<evidence type="ECO:0000256" key="5">
    <source>
        <dbReference type="ARBA" id="ARBA00023002"/>
    </source>
</evidence>
<dbReference type="InterPro" id="IPR016171">
    <property type="entry name" value="Vanillyl_alc_oxidase_C-sub2"/>
</dbReference>
<dbReference type="PANTHER" id="PTHR11748">
    <property type="entry name" value="D-LACTATE DEHYDROGENASE"/>
    <property type="match status" value="1"/>
</dbReference>
<feature type="region of interest" description="Disordered" evidence="8">
    <location>
        <begin position="561"/>
        <end position="583"/>
    </location>
</feature>
<feature type="compositionally biased region" description="Polar residues" evidence="8">
    <location>
        <begin position="866"/>
        <end position="878"/>
    </location>
</feature>
<dbReference type="FunFam" id="3.30.465.10:FF:000014">
    <property type="entry name" value="D-lactate dehydrogenase (Cytochrome), putative"/>
    <property type="match status" value="1"/>
</dbReference>
<dbReference type="SUPFAM" id="SSF56176">
    <property type="entry name" value="FAD-binding/transporter-associated domain-like"/>
    <property type="match status" value="1"/>
</dbReference>
<evidence type="ECO:0000256" key="2">
    <source>
        <dbReference type="ARBA" id="ARBA00008000"/>
    </source>
</evidence>
<reference evidence="10" key="1">
    <citation type="journal article" date="2020" name="Stud. Mycol.">
        <title>101 Dothideomycetes genomes: a test case for predicting lifestyles and emergence of pathogens.</title>
        <authorList>
            <person name="Haridas S."/>
            <person name="Albert R."/>
            <person name="Binder M."/>
            <person name="Bloem J."/>
            <person name="Labutti K."/>
            <person name="Salamov A."/>
            <person name="Andreopoulos B."/>
            <person name="Baker S."/>
            <person name="Barry K."/>
            <person name="Bills G."/>
            <person name="Bluhm B."/>
            <person name="Cannon C."/>
            <person name="Castanera R."/>
            <person name="Culley D."/>
            <person name="Daum C."/>
            <person name="Ezra D."/>
            <person name="Gonzalez J."/>
            <person name="Henrissat B."/>
            <person name="Kuo A."/>
            <person name="Liang C."/>
            <person name="Lipzen A."/>
            <person name="Lutzoni F."/>
            <person name="Magnuson J."/>
            <person name="Mondo S."/>
            <person name="Nolan M."/>
            <person name="Ohm R."/>
            <person name="Pangilinan J."/>
            <person name="Park H.-J."/>
            <person name="Ramirez L."/>
            <person name="Alfaro M."/>
            <person name="Sun H."/>
            <person name="Tritt A."/>
            <person name="Yoshinaga Y."/>
            <person name="Zwiers L.-H."/>
            <person name="Turgeon B."/>
            <person name="Goodwin S."/>
            <person name="Spatafora J."/>
            <person name="Crous P."/>
            <person name="Grigoriev I."/>
        </authorList>
    </citation>
    <scope>NUCLEOTIDE SEQUENCE</scope>
    <source>
        <strain evidence="10">CBS 207.26</strain>
    </source>
</reference>
<evidence type="ECO:0000256" key="6">
    <source>
        <dbReference type="ARBA" id="ARBA00038897"/>
    </source>
</evidence>
<feature type="compositionally biased region" description="Basic and acidic residues" evidence="8">
    <location>
        <begin position="625"/>
        <end position="637"/>
    </location>
</feature>
<feature type="compositionally biased region" description="Basic and acidic residues" evidence="8">
    <location>
        <begin position="447"/>
        <end position="463"/>
    </location>
</feature>
<dbReference type="Proteomes" id="UP000800200">
    <property type="component" value="Unassembled WGS sequence"/>
</dbReference>
<feature type="region of interest" description="Disordered" evidence="8">
    <location>
        <begin position="416"/>
        <end position="463"/>
    </location>
</feature>
<dbReference type="GO" id="GO:0005739">
    <property type="term" value="C:mitochondrion"/>
    <property type="evidence" value="ECO:0007669"/>
    <property type="project" value="TreeGrafter"/>
</dbReference>
<dbReference type="Gene3D" id="3.30.70.2740">
    <property type="match status" value="1"/>
</dbReference>
<dbReference type="GO" id="GO:0008720">
    <property type="term" value="F:D-lactate dehydrogenase (NAD+) activity"/>
    <property type="evidence" value="ECO:0007669"/>
    <property type="project" value="TreeGrafter"/>
</dbReference>
<feature type="compositionally biased region" description="Polar residues" evidence="8">
    <location>
        <begin position="432"/>
        <end position="446"/>
    </location>
</feature>
<dbReference type="EC" id="1.1.2.4" evidence="6"/>
<feature type="compositionally biased region" description="Polar residues" evidence="8">
    <location>
        <begin position="709"/>
        <end position="720"/>
    </location>
</feature>
<dbReference type="InterPro" id="IPR036318">
    <property type="entry name" value="FAD-bd_PCMH-like_sf"/>
</dbReference>
<feature type="compositionally biased region" description="Basic and acidic residues" evidence="8">
    <location>
        <begin position="1019"/>
        <end position="1029"/>
    </location>
</feature>
<feature type="compositionally biased region" description="Polar residues" evidence="8">
    <location>
        <begin position="743"/>
        <end position="752"/>
    </location>
</feature>
<feature type="compositionally biased region" description="Low complexity" evidence="8">
    <location>
        <begin position="763"/>
        <end position="780"/>
    </location>
</feature>
<sequence>MHRHTRSEAGDLSSPRSSRAPSFSSDRPSLAGSVTFQMPSSVRPPPAYIAASVASQIVTDHHNAQLQEEFESDEDPSAFLVNALFSEQALCLLNIFLDHLLFSFLSTARSPSLTAVRPAITEVLKPRLAREAMATADEELQGLLAGEEDEEFPASQNGQKATEKWDIEKVWKRTRLRIMVYTRLGELEDEDEERYVQQERGLSMDDGDDDEAELVSWASAIFLTSVIEYIAEQTLMVSGQAAFARMSAKMKKNARASADEEDHHFERLIVEDFDVEKLALNSALGRLWRTWRKRVRSPITPLTPSRVRAPRSISSLISHRRQRSHDTADDSILSGDASMVPEVLEHKITETDIAANIPLPISDNDVAEIEVPGLARQLDDESSGTQTPIARPQRPSSFIMLAPAESFRKRLARERPVSMPPPEPLPFTVPPSQSVTDESDSVTTMERMSEDHSHIEDDHHSYIEEERQEIEDNRQDEKYHEEHNEAEADADMVAFAASTGMGFGMSPTSPTKPGTFGKNDDDATDTPTKTGYDSEPQVLQSKRMSIEKAGHPDVVRTFSVRSNRSSHGIQATEGSSYLDDTHTDEELDNREAIGVARTTNVPIPATPSPPAELPTNGQSTGYMKQLDHGVVDQDATRHLAPAQPAARRTPSPVDKPFPPEKSVQRKDVTPPRTTSTSSRGPALASLQEAEHWTNKHQESAVHEKKINDTQRGPTQGSPKHSGSRRSRELPVPVAERSAKRQSVESTSRSRTGTADGVERSTLKRVSSSSSTNKSISTSILHSARESDSSLGRPRGLSGRMSEEDREREFDSLVKGEETVKYTLTPQSMRDLDVEPPKATSSVTVYPRVNADKDNSFGSQPIPARTASRSNGPSTSANKRTGPKPLAREPRIQTESMQDFADFIRSTGPSNKDTCPVQPFVPLSGSASKSPPSSSSAISGLDRKLSARQSSTPTQSTSGAGEGPSARPRIHMEPRSPAGQRSGNDELIDFIRQGPPGSNNGQHRIPRTVAPFRTTVDSDQFDRMLDDHGNVESAYSSQMSTNSKQSTHTDTNSRTGLLPAPNVVQPAYSNTPQSLTGSLSASEPQIQRTRRRVKDPYAIDSDDEDEDLLTALPKSSRRQEESLADFLNNFEPPPGNEPKPILTNGALAAAAKARSSNNNAILHASSSSSTPAVSNRNAPVRLSVQPAIISSSITSEAPRAHKPKLQARAAGARDARAGRSATNDLADFLRTSGPPEPAAPPPGATMRKEEGKRLNTKFWPKANEVPLAVFYPQTTAEVSAIATACHERNIAITLFSGGTSLGGALAATRGGICIDFKRMDQIVELHEDDMDVVVQPNIGWVELNAFLEKKKLFFPPDPAPGARIGGMIAMGCSGTNAYRYGTMKDWVISLTVVLADGTIVKTRHRPRKSSAGYDLTNLIVGSEGTLALVTEAVLKVTALPQNLHVGMIAFETTQAGVDVAVKILRSGYLLEAIELADRPSAQAINHSGLAQVQLSENPALFLKFAGSQQTVLSQVSFVQELCTKHNSLSLEISSEKGRIDVIWGARKYLGNALVRMKKNPDDLFLHTDAAVPISKMAQLVDQSERIVGGSGWFSASVGHIGDGNVHTAIVCPKEDKEDAEKLLAKVQRLALKLEGTITGEHGVGLKLRDMLVEEVGQEGLDAMRKIKFALDPKGILNPDKVVRLDPNI</sequence>
<feature type="region of interest" description="Disordered" evidence="8">
    <location>
        <begin position="1"/>
        <end position="38"/>
    </location>
</feature>
<gene>
    <name evidence="10" type="ORF">K469DRAFT_550471</name>
</gene>
<feature type="compositionally biased region" description="Polar residues" evidence="8">
    <location>
        <begin position="1032"/>
        <end position="1054"/>
    </location>
</feature>
<keyword evidence="4" id="KW-0274">FAD</keyword>
<accession>A0A6A6EUE2</accession>
<protein>
    <recommendedName>
        <fullName evidence="6">D-lactate dehydrogenase (cytochrome)</fullName>
        <ecNumber evidence="6">1.1.2.4</ecNumber>
    </recommendedName>
</protein>
<evidence type="ECO:0000256" key="4">
    <source>
        <dbReference type="ARBA" id="ARBA00022827"/>
    </source>
</evidence>
<feature type="region of interest" description="Disordered" evidence="8">
    <location>
        <begin position="1192"/>
        <end position="1248"/>
    </location>
</feature>
<feature type="compositionally biased region" description="Polar residues" evidence="8">
    <location>
        <begin position="525"/>
        <end position="534"/>
    </location>
</feature>
<dbReference type="GO" id="GO:0004458">
    <property type="term" value="F:D-lactate dehydrogenase (cytochrome) activity"/>
    <property type="evidence" value="ECO:0007669"/>
    <property type="project" value="UniProtKB-EC"/>
</dbReference>
<evidence type="ECO:0000259" key="9">
    <source>
        <dbReference type="PROSITE" id="PS51387"/>
    </source>
</evidence>
<keyword evidence="5" id="KW-0560">Oxidoreductase</keyword>
<feature type="compositionally biased region" description="Low complexity" evidence="8">
    <location>
        <begin position="670"/>
        <end position="679"/>
    </location>
</feature>
<dbReference type="SUPFAM" id="SSF55103">
    <property type="entry name" value="FAD-linked oxidases, C-terminal domain"/>
    <property type="match status" value="1"/>
</dbReference>
<evidence type="ECO:0000256" key="8">
    <source>
        <dbReference type="SAM" id="MobiDB-lite"/>
    </source>
</evidence>
<dbReference type="InterPro" id="IPR016164">
    <property type="entry name" value="FAD-linked_Oxase-like_C"/>
</dbReference>